<evidence type="ECO:0000256" key="1">
    <source>
        <dbReference type="SAM" id="MobiDB-lite"/>
    </source>
</evidence>
<feature type="region of interest" description="Disordered" evidence="1">
    <location>
        <begin position="337"/>
        <end position="361"/>
    </location>
</feature>
<accession>A0A210QAE1</accession>
<feature type="region of interest" description="Disordered" evidence="1">
    <location>
        <begin position="85"/>
        <end position="125"/>
    </location>
</feature>
<evidence type="ECO:0000313" key="2">
    <source>
        <dbReference type="EMBL" id="OWF45675.1"/>
    </source>
</evidence>
<keyword evidence="3" id="KW-1185">Reference proteome</keyword>
<comment type="caution">
    <text evidence="2">The sequence shown here is derived from an EMBL/GenBank/DDBJ whole genome shotgun (WGS) entry which is preliminary data.</text>
</comment>
<gene>
    <name evidence="2" type="ORF">KP79_PYT10141</name>
</gene>
<dbReference type="Proteomes" id="UP000242188">
    <property type="component" value="Unassembled WGS sequence"/>
</dbReference>
<organism evidence="2 3">
    <name type="scientific">Mizuhopecten yessoensis</name>
    <name type="common">Japanese scallop</name>
    <name type="synonym">Patinopecten yessoensis</name>
    <dbReference type="NCBI Taxonomy" id="6573"/>
    <lineage>
        <taxon>Eukaryota</taxon>
        <taxon>Metazoa</taxon>
        <taxon>Spiralia</taxon>
        <taxon>Lophotrochozoa</taxon>
        <taxon>Mollusca</taxon>
        <taxon>Bivalvia</taxon>
        <taxon>Autobranchia</taxon>
        <taxon>Pteriomorphia</taxon>
        <taxon>Pectinida</taxon>
        <taxon>Pectinoidea</taxon>
        <taxon>Pectinidae</taxon>
        <taxon>Mizuhopecten</taxon>
    </lineage>
</organism>
<proteinExistence type="predicted"/>
<feature type="compositionally biased region" description="Low complexity" evidence="1">
    <location>
        <begin position="108"/>
        <end position="119"/>
    </location>
</feature>
<dbReference type="EMBL" id="NEDP02004421">
    <property type="protein sequence ID" value="OWF45675.1"/>
    <property type="molecule type" value="Genomic_DNA"/>
</dbReference>
<feature type="compositionally biased region" description="Polar residues" evidence="1">
    <location>
        <begin position="376"/>
        <end position="391"/>
    </location>
</feature>
<protein>
    <submittedName>
        <fullName evidence="2">Uncharacterized protein</fullName>
    </submittedName>
</protein>
<evidence type="ECO:0000313" key="3">
    <source>
        <dbReference type="Proteomes" id="UP000242188"/>
    </source>
</evidence>
<name>A0A210QAE1_MIZYE</name>
<reference evidence="2 3" key="1">
    <citation type="journal article" date="2017" name="Nat. Ecol. Evol.">
        <title>Scallop genome provides insights into evolution of bilaterian karyotype and development.</title>
        <authorList>
            <person name="Wang S."/>
            <person name="Zhang J."/>
            <person name="Jiao W."/>
            <person name="Li J."/>
            <person name="Xun X."/>
            <person name="Sun Y."/>
            <person name="Guo X."/>
            <person name="Huan P."/>
            <person name="Dong B."/>
            <person name="Zhang L."/>
            <person name="Hu X."/>
            <person name="Sun X."/>
            <person name="Wang J."/>
            <person name="Zhao C."/>
            <person name="Wang Y."/>
            <person name="Wang D."/>
            <person name="Huang X."/>
            <person name="Wang R."/>
            <person name="Lv J."/>
            <person name="Li Y."/>
            <person name="Zhang Z."/>
            <person name="Liu B."/>
            <person name="Lu W."/>
            <person name="Hui Y."/>
            <person name="Liang J."/>
            <person name="Zhou Z."/>
            <person name="Hou R."/>
            <person name="Li X."/>
            <person name="Liu Y."/>
            <person name="Li H."/>
            <person name="Ning X."/>
            <person name="Lin Y."/>
            <person name="Zhao L."/>
            <person name="Xing Q."/>
            <person name="Dou J."/>
            <person name="Li Y."/>
            <person name="Mao J."/>
            <person name="Guo H."/>
            <person name="Dou H."/>
            <person name="Li T."/>
            <person name="Mu C."/>
            <person name="Jiang W."/>
            <person name="Fu Q."/>
            <person name="Fu X."/>
            <person name="Miao Y."/>
            <person name="Liu J."/>
            <person name="Yu Q."/>
            <person name="Li R."/>
            <person name="Liao H."/>
            <person name="Li X."/>
            <person name="Kong Y."/>
            <person name="Jiang Z."/>
            <person name="Chourrout D."/>
            <person name="Li R."/>
            <person name="Bao Z."/>
        </authorList>
    </citation>
    <scope>NUCLEOTIDE SEQUENCE [LARGE SCALE GENOMIC DNA]</scope>
    <source>
        <strain evidence="2 3">PY_sf001</strain>
    </source>
</reference>
<dbReference type="AlphaFoldDB" id="A0A210QAE1"/>
<feature type="region of interest" description="Disordered" evidence="1">
    <location>
        <begin position="375"/>
        <end position="423"/>
    </location>
</feature>
<sequence>MHKSLVSKTEGRFDARAPLATFDTIDLGEDIAFIQPSTNDESVSESSDEANKIDVIKKRQIFGKHDSPEFELSNNHVYEKLSEGHGANNVKAPRPENSEFMNQRPSPDDSLSDSSDSDSGYIQSGYLSMTDGRITKHDFPAKIPTSPFPSRYSRVVDHDGSLDNTPTSSPSLQRIPLPVLLQELEHVKLESKRKALEKRIQRLQVTTRRVERPRSTTPINVVTLDEYREISSPEKQNTPDHLEKLKIKLPAEDFSCVRQRSPWKSRGSISEASSVFNFSEEFLFTHTKSAFLLQNDGSVGQSPKRILIPPNLSPALSPAASPVKCVVPSNIQPQTGSPKFYYNPALKSQSGTPGRHPTPAVSNLVRDNWIAFDDNWGSQNSSPAKIQSNTESAKDSNNKQPCVPEDGYSNAESGKLKEAATENPPVKFNIPHIIEHVVSESEQDEILTINIEEFKDGQKICNINVSESPSKDIGNESSEDVSVLESHTIEIAARDGGSSGVDTDQGVVKQEGVEENLCSQGDCIAPTNNHNGNTDTVGNVLLHTSKDTQCSNFLPENQSQDWPSQTHTKDIQEAGLPGQLISADATCLTSADETFDPPVVLTSQPIPVDKKLN</sequence>